<dbReference type="InterPro" id="IPR039424">
    <property type="entry name" value="SBP_5"/>
</dbReference>
<proteinExistence type="predicted"/>
<dbReference type="GO" id="GO:1904680">
    <property type="term" value="F:peptide transmembrane transporter activity"/>
    <property type="evidence" value="ECO:0007669"/>
    <property type="project" value="TreeGrafter"/>
</dbReference>
<dbReference type="SUPFAM" id="SSF53850">
    <property type="entry name" value="Periplasmic binding protein-like II"/>
    <property type="match status" value="1"/>
</dbReference>
<dbReference type="Pfam" id="PF00496">
    <property type="entry name" value="SBP_bac_5"/>
    <property type="match status" value="1"/>
</dbReference>
<dbReference type="CDD" id="cd08513">
    <property type="entry name" value="PBP2_thermophilic_Hb8_like"/>
    <property type="match status" value="1"/>
</dbReference>
<dbReference type="Gene3D" id="3.10.105.10">
    <property type="entry name" value="Dipeptide-binding Protein, Domain 3"/>
    <property type="match status" value="1"/>
</dbReference>
<dbReference type="Gene3D" id="3.40.190.10">
    <property type="entry name" value="Periplasmic binding protein-like II"/>
    <property type="match status" value="1"/>
</dbReference>
<sequence length="627" mass="68230">MTQQDSLAGLVAQLGAGQITRRDFIARGMAIGVGASMLGFFIRNAQTVGAAPHPQDATPAAPAMGLEGKTRGQDGELKLLMWQAPTHMSPQVASGTKDYLAGALVVEPLINYLPDGTMYPKLLSELPSIENGGLAEDLTSATLRLLPDVVWSDGTPFTAADVVFTWEWIIDPAHNATNLGIWSKISGMTAVDDLTVEVTYPATEIAWYEPLAGLYNGAIYPKHYIEANGGDGEIMRSAPIGTGPYVVDSFAPNDQIIYSANPMYRDPNKPAFASVNMKGGGEPVTVAQSVLETGDWDYAWNVVIEPDVVMPMEEAGNGSFRVVAGTGIERINFNFSDPRVAGPEGQLSYYENPHPIFSDPAVRQAINLAIDRDLIVERFYDPRGERVAKDLLNGIPALESPNTTWTYDADQASQILEDAGWVMAGDVREKDGVRLEFTYTTTINSVRQKTQQVAKQNLEAIGFAVTLAQTDSAIFFDSAVGNAQNLRHMYHDANMFTTTLSSPAPISFLESFYAGADRTNIAQQSNGWAGPNTQRYINPEYDVLFEQLTSGTITDVAEFNALIIQMNDLLVNDHVAAPLINIGSKYCMHRSMIHGDVATGEDNTGTGPLDGVYWNITNWNRSEPVER</sequence>
<dbReference type="PANTHER" id="PTHR30290:SF65">
    <property type="entry name" value="MONOACYL PHOSPHATIDYLINOSITOL TETRAMANNOSIDE-BINDING PROTEIN LPQW-RELATED"/>
    <property type="match status" value="1"/>
</dbReference>
<dbReference type="InterPro" id="IPR006311">
    <property type="entry name" value="TAT_signal"/>
</dbReference>
<evidence type="ECO:0000313" key="2">
    <source>
        <dbReference type="EMBL" id="CAA9579494.1"/>
    </source>
</evidence>
<dbReference type="PROSITE" id="PS51318">
    <property type="entry name" value="TAT"/>
    <property type="match status" value="1"/>
</dbReference>
<reference evidence="2" key="1">
    <citation type="submission" date="2020-02" db="EMBL/GenBank/DDBJ databases">
        <authorList>
            <person name="Meier V. D."/>
        </authorList>
    </citation>
    <scope>NUCLEOTIDE SEQUENCE</scope>
    <source>
        <strain evidence="2">AVDCRST_MAG33</strain>
    </source>
</reference>
<accession>A0A6J4VHA7</accession>
<protein>
    <submittedName>
        <fullName evidence="2">Oligopeptide ABC transporter, periplasmic oligopeptide-binding protein OppA</fullName>
    </submittedName>
</protein>
<dbReference type="AlphaFoldDB" id="A0A6J4VHA7"/>
<dbReference type="EMBL" id="CADCWK010000422">
    <property type="protein sequence ID" value="CAA9579494.1"/>
    <property type="molecule type" value="Genomic_DNA"/>
</dbReference>
<dbReference type="GO" id="GO:0043190">
    <property type="term" value="C:ATP-binding cassette (ABC) transporter complex"/>
    <property type="evidence" value="ECO:0007669"/>
    <property type="project" value="InterPro"/>
</dbReference>
<evidence type="ECO:0000259" key="1">
    <source>
        <dbReference type="Pfam" id="PF00496"/>
    </source>
</evidence>
<dbReference type="PANTHER" id="PTHR30290">
    <property type="entry name" value="PERIPLASMIC BINDING COMPONENT OF ABC TRANSPORTER"/>
    <property type="match status" value="1"/>
</dbReference>
<name>A0A6J4VHA7_9BACT</name>
<dbReference type="GO" id="GO:0030288">
    <property type="term" value="C:outer membrane-bounded periplasmic space"/>
    <property type="evidence" value="ECO:0007669"/>
    <property type="project" value="UniProtKB-ARBA"/>
</dbReference>
<dbReference type="PIRSF" id="PIRSF002741">
    <property type="entry name" value="MppA"/>
    <property type="match status" value="1"/>
</dbReference>
<dbReference type="InterPro" id="IPR000914">
    <property type="entry name" value="SBP_5_dom"/>
</dbReference>
<dbReference type="GO" id="GO:0015833">
    <property type="term" value="P:peptide transport"/>
    <property type="evidence" value="ECO:0007669"/>
    <property type="project" value="TreeGrafter"/>
</dbReference>
<dbReference type="InterPro" id="IPR030678">
    <property type="entry name" value="Peptide/Ni-bd"/>
</dbReference>
<organism evidence="2">
    <name type="scientific">uncultured Thermomicrobiales bacterium</name>
    <dbReference type="NCBI Taxonomy" id="1645740"/>
    <lineage>
        <taxon>Bacteria</taxon>
        <taxon>Pseudomonadati</taxon>
        <taxon>Thermomicrobiota</taxon>
        <taxon>Thermomicrobia</taxon>
        <taxon>Thermomicrobiales</taxon>
        <taxon>environmental samples</taxon>
    </lineage>
</organism>
<gene>
    <name evidence="2" type="ORF">AVDCRST_MAG33-3452</name>
</gene>
<feature type="domain" description="Solute-binding protein family 5" evidence="1">
    <location>
        <begin position="135"/>
        <end position="518"/>
    </location>
</feature>